<comment type="subcellular location">
    <subcellularLocation>
        <location evidence="1">Membrane</location>
        <topology evidence="1">Multi-pass membrane protein</topology>
    </subcellularLocation>
</comment>
<dbReference type="Proteomes" id="UP000799757">
    <property type="component" value="Unassembled WGS sequence"/>
</dbReference>
<dbReference type="InterPro" id="IPR049326">
    <property type="entry name" value="Rhodopsin_dom_fungi"/>
</dbReference>
<reference evidence="8" key="1">
    <citation type="journal article" date="2020" name="Stud. Mycol.">
        <title>101 Dothideomycetes genomes: a test case for predicting lifestyles and emergence of pathogens.</title>
        <authorList>
            <person name="Haridas S."/>
            <person name="Albert R."/>
            <person name="Binder M."/>
            <person name="Bloem J."/>
            <person name="Labutti K."/>
            <person name="Salamov A."/>
            <person name="Andreopoulos B."/>
            <person name="Baker S."/>
            <person name="Barry K."/>
            <person name="Bills G."/>
            <person name="Bluhm B."/>
            <person name="Cannon C."/>
            <person name="Castanera R."/>
            <person name="Culley D."/>
            <person name="Daum C."/>
            <person name="Ezra D."/>
            <person name="Gonzalez J."/>
            <person name="Henrissat B."/>
            <person name="Kuo A."/>
            <person name="Liang C."/>
            <person name="Lipzen A."/>
            <person name="Lutzoni F."/>
            <person name="Magnuson J."/>
            <person name="Mondo S."/>
            <person name="Nolan M."/>
            <person name="Ohm R."/>
            <person name="Pangilinan J."/>
            <person name="Park H.-J."/>
            <person name="Ramirez L."/>
            <person name="Alfaro M."/>
            <person name="Sun H."/>
            <person name="Tritt A."/>
            <person name="Yoshinaga Y."/>
            <person name="Zwiers L.-H."/>
            <person name="Turgeon B."/>
            <person name="Goodwin S."/>
            <person name="Spatafora J."/>
            <person name="Crous P."/>
            <person name="Grigoriev I."/>
        </authorList>
    </citation>
    <scope>NUCLEOTIDE SEQUENCE</scope>
    <source>
        <strain evidence="8">CBS 109.77</strain>
    </source>
</reference>
<protein>
    <recommendedName>
        <fullName evidence="7">Rhodopsin domain-containing protein</fullName>
    </recommendedName>
</protein>
<evidence type="ECO:0000256" key="5">
    <source>
        <dbReference type="ARBA" id="ARBA00038359"/>
    </source>
</evidence>
<feature type="domain" description="Rhodopsin" evidence="7">
    <location>
        <begin position="19"/>
        <end position="207"/>
    </location>
</feature>
<dbReference type="OrthoDB" id="3934549at2759"/>
<name>A0A6A6XXB1_9PLEO</name>
<accession>A0A6A6XXB1</accession>
<evidence type="ECO:0000313" key="8">
    <source>
        <dbReference type="EMBL" id="KAF2800893.1"/>
    </source>
</evidence>
<comment type="similarity">
    <text evidence="5">Belongs to the SAT4 family.</text>
</comment>
<gene>
    <name evidence="8" type="ORF">K505DRAFT_194844</name>
</gene>
<sequence length="208" mass="23716">KAITVMAVSFAFVIVTLGLRLYGRFMVMKKPGWDDWTIILATICSLVQLVFNSIFIHHGQGRHVFYLSEYQITQAYKFSNLVIFPFIFCTSVTKISVAFMVLRLTQSKWMRYYMYALMASLVLVNGSCIVVLFAFCRPSNAFWDIAIKDARCWDTKVLTFASSIQGLWSILTDLNCTSIPLIMIWKLRMGVNQKVSITILIGFGLVTT</sequence>
<evidence type="ECO:0000256" key="4">
    <source>
        <dbReference type="ARBA" id="ARBA00023136"/>
    </source>
</evidence>
<keyword evidence="2 6" id="KW-0812">Transmembrane</keyword>
<feature type="transmembrane region" description="Helical" evidence="6">
    <location>
        <begin position="78"/>
        <end position="102"/>
    </location>
</feature>
<proteinExistence type="inferred from homology"/>
<evidence type="ECO:0000313" key="9">
    <source>
        <dbReference type="Proteomes" id="UP000799757"/>
    </source>
</evidence>
<keyword evidence="9" id="KW-1185">Reference proteome</keyword>
<dbReference type="PANTHER" id="PTHR33048:SF47">
    <property type="entry name" value="INTEGRAL MEMBRANE PROTEIN-RELATED"/>
    <property type="match status" value="1"/>
</dbReference>
<evidence type="ECO:0000256" key="2">
    <source>
        <dbReference type="ARBA" id="ARBA00022692"/>
    </source>
</evidence>
<dbReference type="EMBL" id="MU001741">
    <property type="protein sequence ID" value="KAF2800893.1"/>
    <property type="molecule type" value="Genomic_DNA"/>
</dbReference>
<feature type="transmembrane region" description="Helical" evidence="6">
    <location>
        <begin position="114"/>
        <end position="135"/>
    </location>
</feature>
<dbReference type="InterPro" id="IPR052337">
    <property type="entry name" value="SAT4-like"/>
</dbReference>
<feature type="transmembrane region" description="Helical" evidence="6">
    <location>
        <begin position="35"/>
        <end position="58"/>
    </location>
</feature>
<evidence type="ECO:0000256" key="6">
    <source>
        <dbReference type="SAM" id="Phobius"/>
    </source>
</evidence>
<dbReference type="Pfam" id="PF20684">
    <property type="entry name" value="Fung_rhodopsin"/>
    <property type="match status" value="1"/>
</dbReference>
<evidence type="ECO:0000259" key="7">
    <source>
        <dbReference type="Pfam" id="PF20684"/>
    </source>
</evidence>
<feature type="transmembrane region" description="Helical" evidence="6">
    <location>
        <begin position="6"/>
        <end position="23"/>
    </location>
</feature>
<keyword evidence="4 6" id="KW-0472">Membrane</keyword>
<organism evidence="8 9">
    <name type="scientific">Melanomma pulvis-pyrius CBS 109.77</name>
    <dbReference type="NCBI Taxonomy" id="1314802"/>
    <lineage>
        <taxon>Eukaryota</taxon>
        <taxon>Fungi</taxon>
        <taxon>Dikarya</taxon>
        <taxon>Ascomycota</taxon>
        <taxon>Pezizomycotina</taxon>
        <taxon>Dothideomycetes</taxon>
        <taxon>Pleosporomycetidae</taxon>
        <taxon>Pleosporales</taxon>
        <taxon>Melanommataceae</taxon>
        <taxon>Melanomma</taxon>
    </lineage>
</organism>
<feature type="non-terminal residue" evidence="8">
    <location>
        <position position="1"/>
    </location>
</feature>
<feature type="non-terminal residue" evidence="8">
    <location>
        <position position="208"/>
    </location>
</feature>
<dbReference type="PANTHER" id="PTHR33048">
    <property type="entry name" value="PTH11-LIKE INTEGRAL MEMBRANE PROTEIN (AFU_ORTHOLOGUE AFUA_5G11245)"/>
    <property type="match status" value="1"/>
</dbReference>
<keyword evidence="3 6" id="KW-1133">Transmembrane helix</keyword>
<evidence type="ECO:0000256" key="1">
    <source>
        <dbReference type="ARBA" id="ARBA00004141"/>
    </source>
</evidence>
<dbReference type="GO" id="GO:0016020">
    <property type="term" value="C:membrane"/>
    <property type="evidence" value="ECO:0007669"/>
    <property type="project" value="UniProtKB-SubCell"/>
</dbReference>
<dbReference type="AlphaFoldDB" id="A0A6A6XXB1"/>
<evidence type="ECO:0000256" key="3">
    <source>
        <dbReference type="ARBA" id="ARBA00022989"/>
    </source>
</evidence>